<dbReference type="Gene3D" id="3.80.10.10">
    <property type="entry name" value="Ribonuclease Inhibitor"/>
    <property type="match status" value="2"/>
</dbReference>
<evidence type="ECO:0000313" key="2">
    <source>
        <dbReference type="Ensembl" id="ENSLOCP00000013961.1"/>
    </source>
</evidence>
<dbReference type="eggNOG" id="ENOG502QTUN">
    <property type="taxonomic scope" value="Eukaryota"/>
</dbReference>
<reference evidence="3" key="1">
    <citation type="submission" date="2011-12" db="EMBL/GenBank/DDBJ databases">
        <title>The Draft Genome of Lepisosteus oculatus.</title>
        <authorList>
            <consortium name="The Broad Institute Genome Assembly &amp; Analysis Group"/>
            <consortium name="Computational R&amp;D Group"/>
            <consortium name="and Sequencing Platform"/>
            <person name="Di Palma F."/>
            <person name="Alfoldi J."/>
            <person name="Johnson J."/>
            <person name="Berlin A."/>
            <person name="Gnerre S."/>
            <person name="Jaffe D."/>
            <person name="MacCallum I."/>
            <person name="Young S."/>
            <person name="Walker B.J."/>
            <person name="Lander E.S."/>
            <person name="Lindblad-Toh K."/>
        </authorList>
    </citation>
    <scope>NUCLEOTIDE SEQUENCE [LARGE SCALE GENOMIC DNA]</scope>
</reference>
<dbReference type="GeneID" id="107077779"/>
<reference evidence="2" key="2">
    <citation type="submission" date="2025-08" db="UniProtKB">
        <authorList>
            <consortium name="Ensembl"/>
        </authorList>
    </citation>
    <scope>IDENTIFICATION</scope>
</reference>
<dbReference type="STRING" id="7918.ENSLOCP00000013961"/>
<dbReference type="Bgee" id="ENSLOCG00000011361">
    <property type="expression patterns" value="Expressed in ovary and 13 other cell types or tissues"/>
</dbReference>
<evidence type="ECO:0000313" key="3">
    <source>
        <dbReference type="Proteomes" id="UP000018468"/>
    </source>
</evidence>
<dbReference type="KEGG" id="loc:107077779"/>
<dbReference type="PANTHER" id="PTHR47186">
    <property type="entry name" value="LEUCINE-RICH REPEAT-CONTAINING PROTEIN 57"/>
    <property type="match status" value="1"/>
</dbReference>
<dbReference type="SUPFAM" id="SSF81383">
    <property type="entry name" value="F-box domain"/>
    <property type="match status" value="1"/>
</dbReference>
<dbReference type="InterPro" id="IPR032675">
    <property type="entry name" value="LRR_dom_sf"/>
</dbReference>
<dbReference type="SMART" id="SM00256">
    <property type="entry name" value="FBOX"/>
    <property type="match status" value="1"/>
</dbReference>
<dbReference type="HOGENOM" id="CLU_052184_0_0_1"/>
<dbReference type="InParanoid" id="W5N002"/>
<sequence>MPVSALQLPQEVWVHVFSFLTDKEKGDIRATCRYFRRLIDLPSLWKSSPAVVKRISAGSSGFWTTLRRRRTGSVLVKAGVTQWEQLATSLPWLTALAIEQCRNDSVLQTLQRFRKLKRLVMRGFHCTSTLPSLLAPLQQLTHLTLCEPHCSQTVELIAGVSQLTNLRSLVFHEGLKPIPKQSFQDMLGRLPHLKELSLKVETSPFPLPADYFALPRVAPEKTEPHATSLGLTRLELLNYRDSVLSQTSIEQLSSLQSLAIYFHPEAVASGSCHLETLVRELPCLTELTVARGYPFSVYVRSIPPSLKSLSLSRVAVSAKDMKTLGSRTAGLRHLQMDMCTSDRQWSVLDFPQFFPQLRTLQLRHCNVAVEELVGLAKLRHLEKVAVLDAHLCDGGTLQRTFQKLKSLTDNRLQILHSLLPLDPMACSCARL</sequence>
<feature type="domain" description="F-box" evidence="1">
    <location>
        <begin position="2"/>
        <end position="48"/>
    </location>
</feature>
<dbReference type="Proteomes" id="UP000018468">
    <property type="component" value="Linkage group LG7"/>
</dbReference>
<dbReference type="InterPro" id="IPR001810">
    <property type="entry name" value="F-box_dom"/>
</dbReference>
<protein>
    <submittedName>
        <fullName evidence="2">Im:7136021</fullName>
    </submittedName>
</protein>
<dbReference type="InterPro" id="IPR036047">
    <property type="entry name" value="F-box-like_dom_sf"/>
</dbReference>
<dbReference type="AlphaFoldDB" id="W5N002"/>
<dbReference type="OrthoDB" id="3219396at2759"/>
<dbReference type="GeneTree" id="ENSGT00530000069038"/>
<dbReference type="Pfam" id="PF12937">
    <property type="entry name" value="F-box-like"/>
    <property type="match status" value="1"/>
</dbReference>
<dbReference type="PANTHER" id="PTHR47186:SF3">
    <property type="entry name" value="OS09G0267800 PROTEIN"/>
    <property type="match status" value="1"/>
</dbReference>
<dbReference type="Gene3D" id="1.20.1280.50">
    <property type="match status" value="1"/>
</dbReference>
<proteinExistence type="predicted"/>
<dbReference type="SUPFAM" id="SSF52047">
    <property type="entry name" value="RNI-like"/>
    <property type="match status" value="1"/>
</dbReference>
<organism evidence="2 3">
    <name type="scientific">Lepisosteus oculatus</name>
    <name type="common">Spotted gar</name>
    <dbReference type="NCBI Taxonomy" id="7918"/>
    <lineage>
        <taxon>Eukaryota</taxon>
        <taxon>Metazoa</taxon>
        <taxon>Chordata</taxon>
        <taxon>Craniata</taxon>
        <taxon>Vertebrata</taxon>
        <taxon>Euteleostomi</taxon>
        <taxon>Actinopterygii</taxon>
        <taxon>Neopterygii</taxon>
        <taxon>Holostei</taxon>
        <taxon>Semionotiformes</taxon>
        <taxon>Lepisosteidae</taxon>
        <taxon>Lepisosteus</taxon>
    </lineage>
</organism>
<reference evidence="2" key="3">
    <citation type="submission" date="2025-09" db="UniProtKB">
        <authorList>
            <consortium name="Ensembl"/>
        </authorList>
    </citation>
    <scope>IDENTIFICATION</scope>
</reference>
<dbReference type="GO" id="GO:1905761">
    <property type="term" value="F:SCF ubiquitin ligase complex binding"/>
    <property type="evidence" value="ECO:0000318"/>
    <property type="project" value="GO_Central"/>
</dbReference>
<accession>W5N002</accession>
<dbReference type="EMBL" id="AHAT01003723">
    <property type="status" value="NOT_ANNOTATED_CDS"/>
    <property type="molecule type" value="Genomic_DNA"/>
</dbReference>
<dbReference type="OMA" id="HIDLLPC"/>
<name>W5N002_LEPOC</name>
<keyword evidence="3" id="KW-1185">Reference proteome</keyword>
<dbReference type="PROSITE" id="PS50181">
    <property type="entry name" value="FBOX"/>
    <property type="match status" value="1"/>
</dbReference>
<dbReference type="Ensembl" id="ENSLOCT00000013990.1">
    <property type="protein sequence ID" value="ENSLOCP00000013961.1"/>
    <property type="gene ID" value="ENSLOCG00000011361.1"/>
</dbReference>
<evidence type="ECO:0000259" key="1">
    <source>
        <dbReference type="PROSITE" id="PS50181"/>
    </source>
</evidence>